<organism evidence="3 4">
    <name type="scientific">Haloprofundus marisrubri</name>
    <dbReference type="NCBI Taxonomy" id="1514971"/>
    <lineage>
        <taxon>Archaea</taxon>
        <taxon>Methanobacteriati</taxon>
        <taxon>Methanobacteriota</taxon>
        <taxon>Stenosarchaea group</taxon>
        <taxon>Halobacteria</taxon>
        <taxon>Halobacteriales</taxon>
        <taxon>Haloferacaceae</taxon>
        <taxon>Haloprofundus</taxon>
    </lineage>
</organism>
<keyword evidence="2" id="KW-1133">Transmembrane helix</keyword>
<evidence type="ECO:0000313" key="4">
    <source>
        <dbReference type="Proteomes" id="UP000054387"/>
    </source>
</evidence>
<comment type="caution">
    <text evidence="3">The sequence shown here is derived from an EMBL/GenBank/DDBJ whole genome shotgun (WGS) entry which is preliminary data.</text>
</comment>
<keyword evidence="2" id="KW-0472">Membrane</keyword>
<dbReference type="AlphaFoldDB" id="A0A0W1R7Q1"/>
<evidence type="ECO:0000313" key="3">
    <source>
        <dbReference type="EMBL" id="KTG09459.1"/>
    </source>
</evidence>
<dbReference type="RefSeq" id="WP_058582611.1">
    <property type="nucleotide sequence ID" value="NZ_LOPU01000029.1"/>
</dbReference>
<dbReference type="Proteomes" id="UP000054387">
    <property type="component" value="Unassembled WGS sequence"/>
</dbReference>
<dbReference type="STRING" id="1514971.AUR64_16930"/>
<gene>
    <name evidence="3" type="ORF">AUR64_16930</name>
</gene>
<dbReference type="InterPro" id="IPR058283">
    <property type="entry name" value="DUF7977"/>
</dbReference>
<dbReference type="EMBL" id="LOPU01000029">
    <property type="protein sequence ID" value="KTG09459.1"/>
    <property type="molecule type" value="Genomic_DNA"/>
</dbReference>
<feature type="compositionally biased region" description="Basic and acidic residues" evidence="1">
    <location>
        <begin position="9"/>
        <end position="25"/>
    </location>
</feature>
<protein>
    <submittedName>
        <fullName evidence="3">Uncharacterized protein</fullName>
    </submittedName>
</protein>
<feature type="transmembrane region" description="Helical" evidence="2">
    <location>
        <begin position="56"/>
        <end position="77"/>
    </location>
</feature>
<dbReference type="Pfam" id="PF25932">
    <property type="entry name" value="DUF7977"/>
    <property type="match status" value="1"/>
</dbReference>
<evidence type="ECO:0000256" key="1">
    <source>
        <dbReference type="SAM" id="MobiDB-lite"/>
    </source>
</evidence>
<reference evidence="3 4" key="1">
    <citation type="submission" date="2015-12" db="EMBL/GenBank/DDBJ databases">
        <title>Haloprofundus marisrubri gen. nov., sp. nov., an extremely halophilic archaeon isolated from the Discovery deep brine-seawater interface in the Red Sea.</title>
        <authorList>
            <person name="Zhang G."/>
            <person name="Stingl U."/>
            <person name="Rashid M."/>
        </authorList>
    </citation>
    <scope>NUCLEOTIDE SEQUENCE [LARGE SCALE GENOMIC DNA]</scope>
    <source>
        <strain evidence="3 4">SB9</strain>
    </source>
</reference>
<feature type="region of interest" description="Disordered" evidence="1">
    <location>
        <begin position="1"/>
        <end position="51"/>
    </location>
</feature>
<evidence type="ECO:0000256" key="2">
    <source>
        <dbReference type="SAM" id="Phobius"/>
    </source>
</evidence>
<sequence>MSTSSEDSSAEKETEGSRGSEESRAGRTASDGGYVHRPDGEPRTEPEPSGFGDRGWALVAAVVLSFLVVPGVIYLVPGAPGELGLSFFAAMLALPLVPALILGLTAVWSMTAATRGEK</sequence>
<feature type="transmembrane region" description="Helical" evidence="2">
    <location>
        <begin position="83"/>
        <end position="108"/>
    </location>
</feature>
<keyword evidence="2" id="KW-0812">Transmembrane</keyword>
<proteinExistence type="predicted"/>
<name>A0A0W1R7Q1_9EURY</name>
<accession>A0A0W1R7Q1</accession>
<keyword evidence="4" id="KW-1185">Reference proteome</keyword>
<feature type="compositionally biased region" description="Basic and acidic residues" evidence="1">
    <location>
        <begin position="34"/>
        <end position="46"/>
    </location>
</feature>